<reference evidence="3" key="1">
    <citation type="journal article" date="2019" name="Int. J. Syst. Evol. Microbiol.">
        <title>The Global Catalogue of Microorganisms (GCM) 10K type strain sequencing project: providing services to taxonomists for standard genome sequencing and annotation.</title>
        <authorList>
            <consortium name="The Broad Institute Genomics Platform"/>
            <consortium name="The Broad Institute Genome Sequencing Center for Infectious Disease"/>
            <person name="Wu L."/>
            <person name="Ma J."/>
        </authorList>
    </citation>
    <scope>NUCLEOTIDE SEQUENCE [LARGE SCALE GENOMIC DNA]</scope>
    <source>
        <strain evidence="3">JCM 14560</strain>
    </source>
</reference>
<sequence>MTIEPTRGTLVDVPGKTLAPPVEVAKVTPLFRLVFFSVLGLTIACLVASVWITVAVKNPNDQAKQLLDNLATIEKLGFGGILGLLGGKSSAL</sequence>
<feature type="transmembrane region" description="Helical" evidence="1">
    <location>
        <begin position="30"/>
        <end position="56"/>
    </location>
</feature>
<dbReference type="RefSeq" id="WP_344462775.1">
    <property type="nucleotide sequence ID" value="NZ_BAAANT010000008.1"/>
</dbReference>
<evidence type="ECO:0000313" key="2">
    <source>
        <dbReference type="EMBL" id="GAA2137817.1"/>
    </source>
</evidence>
<evidence type="ECO:0000256" key="1">
    <source>
        <dbReference type="SAM" id="Phobius"/>
    </source>
</evidence>
<keyword evidence="1" id="KW-1133">Transmembrane helix</keyword>
<proteinExistence type="predicted"/>
<comment type="caution">
    <text evidence="2">The sequence shown here is derived from an EMBL/GenBank/DDBJ whole genome shotgun (WGS) entry which is preliminary data.</text>
</comment>
<keyword evidence="1" id="KW-0472">Membrane</keyword>
<protein>
    <submittedName>
        <fullName evidence="2">Uncharacterized protein</fullName>
    </submittedName>
</protein>
<keyword evidence="3" id="KW-1185">Reference proteome</keyword>
<evidence type="ECO:0000313" key="3">
    <source>
        <dbReference type="Proteomes" id="UP001422759"/>
    </source>
</evidence>
<organism evidence="2 3">
    <name type="scientific">Kitasatospora kazusensis</name>
    <dbReference type="NCBI Taxonomy" id="407974"/>
    <lineage>
        <taxon>Bacteria</taxon>
        <taxon>Bacillati</taxon>
        <taxon>Actinomycetota</taxon>
        <taxon>Actinomycetes</taxon>
        <taxon>Kitasatosporales</taxon>
        <taxon>Streptomycetaceae</taxon>
        <taxon>Kitasatospora</taxon>
    </lineage>
</organism>
<gene>
    <name evidence="2" type="ORF">GCM10009760_18640</name>
</gene>
<name>A0ABP5KV33_9ACTN</name>
<dbReference type="EMBL" id="BAAANT010000008">
    <property type="protein sequence ID" value="GAA2137817.1"/>
    <property type="molecule type" value="Genomic_DNA"/>
</dbReference>
<keyword evidence="1" id="KW-0812">Transmembrane</keyword>
<dbReference type="Proteomes" id="UP001422759">
    <property type="component" value="Unassembled WGS sequence"/>
</dbReference>
<accession>A0ABP5KV33</accession>